<dbReference type="AlphaFoldDB" id="A0A642VE24"/>
<dbReference type="InterPro" id="IPR036291">
    <property type="entry name" value="NAD(P)-bd_dom_sf"/>
</dbReference>
<reference evidence="4" key="1">
    <citation type="journal article" date="2019" name="G3 (Bethesda)">
        <title>Genome Assemblies of Two Rare Opportunistic Yeast Pathogens: Diutina rugosa (syn. Candida rugosa) and Trichomonascus ciferrii (syn. Candida ciferrii).</title>
        <authorList>
            <person name="Mixao V."/>
            <person name="Saus E."/>
            <person name="Hansen A.P."/>
            <person name="Lass-Florl C."/>
            <person name="Gabaldon T."/>
        </authorList>
    </citation>
    <scope>NUCLEOTIDE SEQUENCE</scope>
    <source>
        <strain evidence="4">CBS 4856</strain>
    </source>
</reference>
<gene>
    <name evidence="4" type="ORF">TRICI_000240</name>
</gene>
<dbReference type="InterPro" id="IPR052178">
    <property type="entry name" value="Sec_Metab_Biosynth_SDR"/>
</dbReference>
<sequence length="252" mass="26572">MGISLKGKCALITGGSAGLGAAIVQKLAGEGCHVAINYSNSKDRAVELAKKVTSEHGVKAIHLQANVAEAESCKNLIKETVEQLGGLDVVISNAGWTRAVDFANIDALTEEDFDKCYAMNVKSHFHLFREAKPHFDKNEDGGAFLITGSAAGLKPSGSSIPYSVTKATAVHLVKCLAKSQGPKARVNIVCPGLLLTEWGNSFGPEKIKKMENLAPLKHTSYIDDTADVFISTAKNTSQTGSVISVDAGMSVV</sequence>
<keyword evidence="2" id="KW-0521">NADP</keyword>
<name>A0A642VE24_9ASCO</name>
<organism evidence="4 5">
    <name type="scientific">Trichomonascus ciferrii</name>
    <dbReference type="NCBI Taxonomy" id="44093"/>
    <lineage>
        <taxon>Eukaryota</taxon>
        <taxon>Fungi</taxon>
        <taxon>Dikarya</taxon>
        <taxon>Ascomycota</taxon>
        <taxon>Saccharomycotina</taxon>
        <taxon>Dipodascomycetes</taxon>
        <taxon>Dipodascales</taxon>
        <taxon>Trichomonascaceae</taxon>
        <taxon>Trichomonascus</taxon>
        <taxon>Trichomonascus ciferrii complex</taxon>
    </lineage>
</organism>
<dbReference type="Gene3D" id="3.40.50.720">
    <property type="entry name" value="NAD(P)-binding Rossmann-like Domain"/>
    <property type="match status" value="1"/>
</dbReference>
<protein>
    <recommendedName>
        <fullName evidence="6">Ketoreductase (KR) domain-containing protein</fullName>
    </recommendedName>
</protein>
<evidence type="ECO:0000256" key="2">
    <source>
        <dbReference type="ARBA" id="ARBA00022857"/>
    </source>
</evidence>
<dbReference type="CDD" id="cd05233">
    <property type="entry name" value="SDR_c"/>
    <property type="match status" value="1"/>
</dbReference>
<dbReference type="PRINTS" id="PR00081">
    <property type="entry name" value="GDHRDH"/>
</dbReference>
<dbReference type="SUPFAM" id="SSF51735">
    <property type="entry name" value="NAD(P)-binding Rossmann-fold domains"/>
    <property type="match status" value="1"/>
</dbReference>
<proteinExistence type="inferred from homology"/>
<dbReference type="Pfam" id="PF00106">
    <property type="entry name" value="adh_short"/>
    <property type="match status" value="1"/>
</dbReference>
<comment type="caution">
    <text evidence="4">The sequence shown here is derived from an EMBL/GenBank/DDBJ whole genome shotgun (WGS) entry which is preliminary data.</text>
</comment>
<accession>A0A642VE24</accession>
<dbReference type="OrthoDB" id="47007at2759"/>
<dbReference type="VEuPathDB" id="FungiDB:TRICI_000240"/>
<evidence type="ECO:0000256" key="1">
    <source>
        <dbReference type="ARBA" id="ARBA00006484"/>
    </source>
</evidence>
<dbReference type="InterPro" id="IPR002347">
    <property type="entry name" value="SDR_fam"/>
</dbReference>
<evidence type="ECO:0008006" key="6">
    <source>
        <dbReference type="Google" id="ProtNLM"/>
    </source>
</evidence>
<dbReference type="PANTHER" id="PTHR43618">
    <property type="entry name" value="7-ALPHA-HYDROXYSTEROID DEHYDROGENASE"/>
    <property type="match status" value="1"/>
</dbReference>
<dbReference type="EMBL" id="SWFS01000024">
    <property type="protein sequence ID" value="KAA8917639.1"/>
    <property type="molecule type" value="Genomic_DNA"/>
</dbReference>
<keyword evidence="5" id="KW-1185">Reference proteome</keyword>
<dbReference type="GO" id="GO:0016491">
    <property type="term" value="F:oxidoreductase activity"/>
    <property type="evidence" value="ECO:0007669"/>
    <property type="project" value="UniProtKB-KW"/>
</dbReference>
<comment type="similarity">
    <text evidence="1">Belongs to the short-chain dehydrogenases/reductases (SDR) family.</text>
</comment>
<dbReference type="Proteomes" id="UP000761534">
    <property type="component" value="Unassembled WGS sequence"/>
</dbReference>
<evidence type="ECO:0000313" key="5">
    <source>
        <dbReference type="Proteomes" id="UP000761534"/>
    </source>
</evidence>
<keyword evidence="3" id="KW-0560">Oxidoreductase</keyword>
<evidence type="ECO:0000313" key="4">
    <source>
        <dbReference type="EMBL" id="KAA8917639.1"/>
    </source>
</evidence>
<evidence type="ECO:0000256" key="3">
    <source>
        <dbReference type="ARBA" id="ARBA00023002"/>
    </source>
</evidence>
<dbReference type="PANTHER" id="PTHR43618:SF2">
    <property type="entry name" value="CHAIN DEHYDROGENASE, PUTATIVE (AFU_ORTHOLOGUE AFUA_6G06930)-RELATED"/>
    <property type="match status" value="1"/>
</dbReference>